<feature type="compositionally biased region" description="Basic and acidic residues" evidence="2">
    <location>
        <begin position="479"/>
        <end position="488"/>
    </location>
</feature>
<proteinExistence type="predicted"/>
<dbReference type="Pfam" id="PF14559">
    <property type="entry name" value="TPR_19"/>
    <property type="match status" value="1"/>
</dbReference>
<evidence type="ECO:0000256" key="2">
    <source>
        <dbReference type="SAM" id="MobiDB-lite"/>
    </source>
</evidence>
<dbReference type="AlphaFoldDB" id="A0A948RZY1"/>
<dbReference type="PANTHER" id="PTHR33747">
    <property type="entry name" value="UPF0225 PROTEIN SCO1677"/>
    <property type="match status" value="1"/>
</dbReference>
<comment type="caution">
    <text evidence="3">The sequence shown here is derived from an EMBL/GenBank/DDBJ whole genome shotgun (WGS) entry which is preliminary data.</text>
</comment>
<dbReference type="Proteomes" id="UP000777784">
    <property type="component" value="Unassembled WGS sequence"/>
</dbReference>
<sequence>MTKGWEDKLKATLKTYSSMAFDPQVARESYTLAMEVREALGDSQDTFRELDRKYNYNLFDWIISLPSNIAGEGLIDEGVELCERYAEIVEPQNFLADRALILAGAGRIKEAVSQVQFNLTVFPDDPWVMIKAADVYQSAGELDRAEELYRRALEAAGDDRFTREGALERLVPMLEEQNRHPEASILQQEEKTKHASEGSQAAPAPAGKTIRREQPKVKRNDPCPCGSGKKYKKCCGSAEATHAPGTESDIRQRLLSALMKFVHRDEFSEEVQRALVLYWGERFADTKLPDAFDQMEPDFAQWAFYEWLIQDYPCADGRSFMERYFQRLGWQLNSRERVHLEKSMASHMGLYQIIELRPDEGFLLQDLLTNRHIEVLDKTATQYLIQWDLVAARLLEMNDRIQFSGGLFPFRPDEKDSLKRFCEDAYAAYQITNPDSDWTAFLKGHGEIYNHYLQAKPDALADALPGAPNDTLPQDSEDRDPRDAGEMDIPPEIRESLINEFLDKHYHAWCDLPVPALKDRTPRAAVQDPEGRRAVIDLIRSMENSETRRELSGGEPYDFTWLWQELGLDRSEKA</sequence>
<dbReference type="InterPro" id="IPR019734">
    <property type="entry name" value="TPR_rpt"/>
</dbReference>
<dbReference type="InterPro" id="IPR011990">
    <property type="entry name" value="TPR-like_helical_dom_sf"/>
</dbReference>
<feature type="region of interest" description="Disordered" evidence="2">
    <location>
        <begin position="462"/>
        <end position="488"/>
    </location>
</feature>
<organism evidence="3 4">
    <name type="scientific">Eiseniibacteriota bacterium</name>
    <dbReference type="NCBI Taxonomy" id="2212470"/>
    <lineage>
        <taxon>Bacteria</taxon>
        <taxon>Candidatus Eiseniibacteriota</taxon>
    </lineage>
</organism>
<dbReference type="SUPFAM" id="SSF48452">
    <property type="entry name" value="TPR-like"/>
    <property type="match status" value="1"/>
</dbReference>
<dbReference type="PANTHER" id="PTHR33747:SF1">
    <property type="entry name" value="ADENYLATE CYCLASE-ASSOCIATED CAP C-TERMINAL DOMAIN-CONTAINING PROTEIN"/>
    <property type="match status" value="1"/>
</dbReference>
<keyword evidence="1" id="KW-0802">TPR repeat</keyword>
<reference evidence="3" key="1">
    <citation type="submission" date="2021-05" db="EMBL/GenBank/DDBJ databases">
        <title>Energy efficiency and biological interactions define the core microbiome of deep oligotrophic groundwater.</title>
        <authorList>
            <person name="Mehrshad M."/>
            <person name="Lopez-Fernandez M."/>
            <person name="Bell E."/>
            <person name="Bernier-Latmani R."/>
            <person name="Bertilsson S."/>
            <person name="Dopson M."/>
        </authorList>
    </citation>
    <scope>NUCLEOTIDE SEQUENCE</scope>
    <source>
        <strain evidence="3">Modern_marine.mb.64</strain>
    </source>
</reference>
<accession>A0A948RZY1</accession>
<feature type="repeat" description="TPR" evidence="1">
    <location>
        <begin position="126"/>
        <end position="159"/>
    </location>
</feature>
<gene>
    <name evidence="3" type="ORF">KJ970_15245</name>
</gene>
<dbReference type="InterPro" id="IPR058292">
    <property type="entry name" value="DUF7986"/>
</dbReference>
<dbReference type="PROSITE" id="PS50005">
    <property type="entry name" value="TPR"/>
    <property type="match status" value="1"/>
</dbReference>
<dbReference type="SUPFAM" id="SSF103642">
    <property type="entry name" value="Sec-C motif"/>
    <property type="match status" value="1"/>
</dbReference>
<feature type="compositionally biased region" description="Basic and acidic residues" evidence="2">
    <location>
        <begin position="177"/>
        <end position="196"/>
    </location>
</feature>
<evidence type="ECO:0000256" key="1">
    <source>
        <dbReference type="PROSITE-ProRule" id="PRU00339"/>
    </source>
</evidence>
<dbReference type="Pfam" id="PF25948">
    <property type="entry name" value="DUF7986"/>
    <property type="match status" value="1"/>
</dbReference>
<evidence type="ECO:0000313" key="4">
    <source>
        <dbReference type="Proteomes" id="UP000777784"/>
    </source>
</evidence>
<evidence type="ECO:0000313" key="3">
    <source>
        <dbReference type="EMBL" id="MBU2692277.1"/>
    </source>
</evidence>
<protein>
    <submittedName>
        <fullName evidence="3">SEC-C domain-containing protein</fullName>
    </submittedName>
</protein>
<dbReference type="Gene3D" id="3.10.450.50">
    <property type="match status" value="1"/>
</dbReference>
<feature type="region of interest" description="Disordered" evidence="2">
    <location>
        <begin position="177"/>
        <end position="221"/>
    </location>
</feature>
<feature type="compositionally biased region" description="Basic and acidic residues" evidence="2">
    <location>
        <begin position="210"/>
        <end position="221"/>
    </location>
</feature>
<dbReference type="InterPro" id="IPR004027">
    <property type="entry name" value="SEC_C_motif"/>
</dbReference>
<dbReference type="Pfam" id="PF02810">
    <property type="entry name" value="SEC-C"/>
    <property type="match status" value="1"/>
</dbReference>
<dbReference type="EMBL" id="JAHJDP010000087">
    <property type="protein sequence ID" value="MBU2692277.1"/>
    <property type="molecule type" value="Genomic_DNA"/>
</dbReference>
<name>A0A948RZY1_UNCEI</name>